<feature type="domain" description="BHLH" evidence="7">
    <location>
        <begin position="221"/>
        <end position="273"/>
    </location>
</feature>
<keyword evidence="5" id="KW-0539">Nucleus</keyword>
<dbReference type="InterPro" id="IPR050283">
    <property type="entry name" value="E-box_TF_Regulators"/>
</dbReference>
<sequence>MDFLRPCAPSFPANTCRISGNQNHNLDTFNYPLLHDCESNHFPEGIAPNYPSLMDSSLLSSPILPMQASYINFSFYPLSSSPQEYSSDPVLSSIFSTSIYGSSSAAVGSRESMAPEYTLPLQDVPPSYEEISDPTTTSGIPFPILEPLSVVEDSKVEIGTEIEELVRQPCYETKTELTCQISDEIRGHNIEGTAKMSEKLRNCDSTTDLCGARDASGGGVKQRTHANARERDRTHSVNSAFVALRSLIPTEPADRKLSKIETLRLATSYISHLATQLLAGTSLQPCLSTPSTDNLPSAERIPVCTFCLGSLKKKQLHLHLTTDPADVMQNIPSV</sequence>
<dbReference type="InterPro" id="IPR011598">
    <property type="entry name" value="bHLH_dom"/>
</dbReference>
<dbReference type="CDD" id="cd11465">
    <property type="entry name" value="bHLH_TS_scleraxis_like"/>
    <property type="match status" value="1"/>
</dbReference>
<dbReference type="PROSITE" id="PS50888">
    <property type="entry name" value="BHLH"/>
    <property type="match status" value="1"/>
</dbReference>
<protein>
    <submittedName>
        <fullName evidence="9">Uncharacterized protein LOC108668539 isoform X2</fullName>
    </submittedName>
</protein>
<dbReference type="GeneID" id="108668539"/>
<gene>
    <name evidence="9" type="primary">LOC108668539</name>
</gene>
<dbReference type="GO" id="GO:0000981">
    <property type="term" value="F:DNA-binding transcription factor activity, RNA polymerase II-specific"/>
    <property type="evidence" value="ECO:0007669"/>
    <property type="project" value="TreeGrafter"/>
</dbReference>
<evidence type="ECO:0000256" key="2">
    <source>
        <dbReference type="ARBA" id="ARBA00023015"/>
    </source>
</evidence>
<keyword evidence="2" id="KW-0805">Transcription regulation</keyword>
<dbReference type="AlphaFoldDB" id="A0A979FN48"/>
<accession>A0A979FN48</accession>
<dbReference type="RefSeq" id="XP_047738469.1">
    <property type="nucleotide sequence ID" value="XM_047882513.1"/>
</dbReference>
<dbReference type="Pfam" id="PF00010">
    <property type="entry name" value="HLH"/>
    <property type="match status" value="1"/>
</dbReference>
<dbReference type="SUPFAM" id="SSF47459">
    <property type="entry name" value="HLH, helix-loop-helix DNA-binding domain"/>
    <property type="match status" value="1"/>
</dbReference>
<dbReference type="InterPro" id="IPR036638">
    <property type="entry name" value="HLH_DNA-bd_sf"/>
</dbReference>
<evidence type="ECO:0000256" key="3">
    <source>
        <dbReference type="ARBA" id="ARBA00023125"/>
    </source>
</evidence>
<evidence type="ECO:0000259" key="7">
    <source>
        <dbReference type="PROSITE" id="PS50888"/>
    </source>
</evidence>
<dbReference type="Proteomes" id="UP000694843">
    <property type="component" value="Unplaced"/>
</dbReference>
<keyword evidence="8" id="KW-1185">Reference proteome</keyword>
<dbReference type="GO" id="GO:0000977">
    <property type="term" value="F:RNA polymerase II transcription regulatory region sequence-specific DNA binding"/>
    <property type="evidence" value="ECO:0007669"/>
    <property type="project" value="TreeGrafter"/>
</dbReference>
<reference evidence="9" key="1">
    <citation type="submission" date="2025-08" db="UniProtKB">
        <authorList>
            <consortium name="RefSeq"/>
        </authorList>
    </citation>
    <scope>IDENTIFICATION</scope>
    <source>
        <tissue evidence="9">Whole organism</tissue>
    </source>
</reference>
<dbReference type="GO" id="GO:0005634">
    <property type="term" value="C:nucleus"/>
    <property type="evidence" value="ECO:0007669"/>
    <property type="project" value="UniProtKB-SubCell"/>
</dbReference>
<feature type="region of interest" description="Disordered" evidence="6">
    <location>
        <begin position="214"/>
        <end position="234"/>
    </location>
</feature>
<dbReference type="PANTHER" id="PTHR23349">
    <property type="entry name" value="BASIC HELIX-LOOP-HELIX TRANSCRIPTION FACTOR, TWIST"/>
    <property type="match status" value="1"/>
</dbReference>
<keyword evidence="3" id="KW-0238">DNA-binding</keyword>
<dbReference type="PANTHER" id="PTHR23349:SF42">
    <property type="entry name" value="BHLH DOMAIN-CONTAINING PROTEIN"/>
    <property type="match status" value="1"/>
</dbReference>
<evidence type="ECO:0000256" key="6">
    <source>
        <dbReference type="SAM" id="MobiDB-lite"/>
    </source>
</evidence>
<evidence type="ECO:0000313" key="8">
    <source>
        <dbReference type="Proteomes" id="UP000694843"/>
    </source>
</evidence>
<evidence type="ECO:0000256" key="5">
    <source>
        <dbReference type="ARBA" id="ARBA00023242"/>
    </source>
</evidence>
<organism evidence="8 9">
    <name type="scientific">Hyalella azteca</name>
    <name type="common">Amphipod</name>
    <dbReference type="NCBI Taxonomy" id="294128"/>
    <lineage>
        <taxon>Eukaryota</taxon>
        <taxon>Metazoa</taxon>
        <taxon>Ecdysozoa</taxon>
        <taxon>Arthropoda</taxon>
        <taxon>Crustacea</taxon>
        <taxon>Multicrustacea</taxon>
        <taxon>Malacostraca</taxon>
        <taxon>Eumalacostraca</taxon>
        <taxon>Peracarida</taxon>
        <taxon>Amphipoda</taxon>
        <taxon>Senticaudata</taxon>
        <taxon>Talitrida</taxon>
        <taxon>Talitroidea</taxon>
        <taxon>Hyalellidae</taxon>
        <taxon>Hyalella</taxon>
    </lineage>
</organism>
<dbReference type="SMART" id="SM00353">
    <property type="entry name" value="HLH"/>
    <property type="match status" value="1"/>
</dbReference>
<evidence type="ECO:0000256" key="1">
    <source>
        <dbReference type="ARBA" id="ARBA00004123"/>
    </source>
</evidence>
<dbReference type="FunFam" id="4.10.280.10:FF:000010">
    <property type="entry name" value="Scleraxis bHLH transcription factor"/>
    <property type="match status" value="1"/>
</dbReference>
<dbReference type="GO" id="GO:0046983">
    <property type="term" value="F:protein dimerization activity"/>
    <property type="evidence" value="ECO:0007669"/>
    <property type="project" value="InterPro"/>
</dbReference>
<keyword evidence="4" id="KW-0804">Transcription</keyword>
<dbReference type="Gene3D" id="4.10.280.10">
    <property type="entry name" value="Helix-loop-helix DNA-binding domain"/>
    <property type="match status" value="1"/>
</dbReference>
<dbReference type="GO" id="GO:0032502">
    <property type="term" value="P:developmental process"/>
    <property type="evidence" value="ECO:0007669"/>
    <property type="project" value="TreeGrafter"/>
</dbReference>
<evidence type="ECO:0000256" key="4">
    <source>
        <dbReference type="ARBA" id="ARBA00023163"/>
    </source>
</evidence>
<evidence type="ECO:0000313" key="9">
    <source>
        <dbReference type="RefSeq" id="XP_047738469.1"/>
    </source>
</evidence>
<comment type="subcellular location">
    <subcellularLocation>
        <location evidence="1">Nucleus</location>
    </subcellularLocation>
</comment>
<proteinExistence type="predicted"/>
<name>A0A979FN48_HYAAZ</name>